<feature type="compositionally biased region" description="Polar residues" evidence="1">
    <location>
        <begin position="459"/>
        <end position="481"/>
    </location>
</feature>
<feature type="compositionally biased region" description="Acidic residues" evidence="1">
    <location>
        <begin position="404"/>
        <end position="420"/>
    </location>
</feature>
<organism evidence="2 3">
    <name type="scientific">Necator americanus</name>
    <name type="common">Human hookworm</name>
    <dbReference type="NCBI Taxonomy" id="51031"/>
    <lineage>
        <taxon>Eukaryota</taxon>
        <taxon>Metazoa</taxon>
        <taxon>Ecdysozoa</taxon>
        <taxon>Nematoda</taxon>
        <taxon>Chromadorea</taxon>
        <taxon>Rhabditida</taxon>
        <taxon>Rhabditina</taxon>
        <taxon>Rhabditomorpha</taxon>
        <taxon>Strongyloidea</taxon>
        <taxon>Ancylostomatidae</taxon>
        <taxon>Bunostominae</taxon>
        <taxon>Necator</taxon>
    </lineage>
</organism>
<feature type="compositionally biased region" description="Low complexity" evidence="1">
    <location>
        <begin position="276"/>
        <end position="314"/>
    </location>
</feature>
<gene>
    <name evidence="2" type="primary">Necator_chrI.g3891</name>
    <name evidence="2" type="ORF">RB195_007762</name>
</gene>
<feature type="region of interest" description="Disordered" evidence="1">
    <location>
        <begin position="276"/>
        <end position="321"/>
    </location>
</feature>
<feature type="region of interest" description="Disordered" evidence="1">
    <location>
        <begin position="610"/>
        <end position="650"/>
    </location>
</feature>
<feature type="compositionally biased region" description="Polar residues" evidence="1">
    <location>
        <begin position="350"/>
        <end position="361"/>
    </location>
</feature>
<dbReference type="EMBL" id="JAVFWL010000001">
    <property type="protein sequence ID" value="KAK6731494.1"/>
    <property type="molecule type" value="Genomic_DNA"/>
</dbReference>
<feature type="compositionally biased region" description="Basic and acidic residues" evidence="1">
    <location>
        <begin position="421"/>
        <end position="446"/>
    </location>
</feature>
<proteinExistence type="predicted"/>
<comment type="caution">
    <text evidence="2">The sequence shown here is derived from an EMBL/GenBank/DDBJ whole genome shotgun (WGS) entry which is preliminary data.</text>
</comment>
<feature type="region of interest" description="Disordered" evidence="1">
    <location>
        <begin position="350"/>
        <end position="375"/>
    </location>
</feature>
<evidence type="ECO:0000313" key="2">
    <source>
        <dbReference type="EMBL" id="KAK6731494.1"/>
    </source>
</evidence>
<reference evidence="2 3" key="1">
    <citation type="submission" date="2023-08" db="EMBL/GenBank/DDBJ databases">
        <title>A Necator americanus chromosomal reference genome.</title>
        <authorList>
            <person name="Ilik V."/>
            <person name="Petrzelkova K.J."/>
            <person name="Pardy F."/>
            <person name="Fuh T."/>
            <person name="Niatou-Singa F.S."/>
            <person name="Gouil Q."/>
            <person name="Baker L."/>
            <person name="Ritchie M.E."/>
            <person name="Jex A.R."/>
            <person name="Gazzola D."/>
            <person name="Li H."/>
            <person name="Toshio Fujiwara R."/>
            <person name="Zhan B."/>
            <person name="Aroian R.V."/>
            <person name="Pafco B."/>
            <person name="Schwarz E.M."/>
        </authorList>
    </citation>
    <scope>NUCLEOTIDE SEQUENCE [LARGE SCALE GENOMIC DNA]</scope>
    <source>
        <strain evidence="2 3">Aroian</strain>
        <tissue evidence="2">Whole animal</tissue>
    </source>
</reference>
<evidence type="ECO:0008006" key="4">
    <source>
        <dbReference type="Google" id="ProtNLM"/>
    </source>
</evidence>
<keyword evidence="3" id="KW-1185">Reference proteome</keyword>
<accession>A0ABR1BYU1</accession>
<name>A0ABR1BYU1_NECAM</name>
<feature type="region of interest" description="Disordered" evidence="1">
    <location>
        <begin position="393"/>
        <end position="481"/>
    </location>
</feature>
<protein>
    <recommendedName>
        <fullName evidence="4">Chondroitin proteoglycan 4 domain-containing protein</fullName>
    </recommendedName>
</protein>
<sequence>MWAILFVTSVLAEVSVENLCEDRCSRIYQRSLARVGFDDEKLRNLLEKQRPLGTVKDVCWRVYDHLDCMKHCGDSPEHEKFAKYVRVKCRFALRGIDNALSCVSRYHSFMEVRCSTFLKEAERLKSLADPSYTPGQEICRYLHLNTLCLENTVSMYCANAKKVFRRLNFRDYFPNFILPSNDTLFDDLDLDACQMFDFVRKNIKMPEKQLEEELTTVINNLERDAEAKQKPPPTVITSTDRTEFTTLLKELLDESVSSETTLPAPNSGTKKIKTTCTRTRTTPTLRSTSTTPVTTTTTTTTTATATSTTTATTTGIDDESEHEEYEEYEEEKRKNVTIDVVPIRNMLTPSTRTNVTESPHLTTKRRLFSDDSWEQPPPNFGYSSMRFANGGVTPLNIDTSTLFDMDDENDEDEEGEEERNDEEKKPPAAMGRKKETPRRVEVEKTPKSLSATDQKRGTHQTQRNASAVTQQPETSMTENTGQTDAHTMETVTPVTPLLRGDVIVKRIHEWDDEGTNSQEFGANLMRDKADEELTDNTISMEIMDHTESSLEIGNTTMLPRSNIDCAVGERFRHDSTIDQRFESALMLTKPFIPPRSINWSARLVREDKNTDLTLNGSSDSDEFDSDSEESEERDVAPEGRPNVYSTIPPLHAAKFMNTSVMRRRR</sequence>
<feature type="compositionally biased region" description="Acidic residues" evidence="1">
    <location>
        <begin position="619"/>
        <end position="632"/>
    </location>
</feature>
<evidence type="ECO:0000256" key="1">
    <source>
        <dbReference type="SAM" id="MobiDB-lite"/>
    </source>
</evidence>
<dbReference type="Proteomes" id="UP001303046">
    <property type="component" value="Unassembled WGS sequence"/>
</dbReference>
<evidence type="ECO:0000313" key="3">
    <source>
        <dbReference type="Proteomes" id="UP001303046"/>
    </source>
</evidence>